<evidence type="ECO:0000313" key="1">
    <source>
        <dbReference type="EMBL" id="JAE07894.1"/>
    </source>
</evidence>
<reference evidence="1" key="2">
    <citation type="journal article" date="2015" name="Data Brief">
        <title>Shoot transcriptome of the giant reed, Arundo donax.</title>
        <authorList>
            <person name="Barrero R.A."/>
            <person name="Guerrero F.D."/>
            <person name="Moolhuijzen P."/>
            <person name="Goolsby J.A."/>
            <person name="Tidwell J."/>
            <person name="Bellgard S.E."/>
            <person name="Bellgard M.I."/>
        </authorList>
    </citation>
    <scope>NUCLEOTIDE SEQUENCE</scope>
    <source>
        <tissue evidence="1">Shoot tissue taken approximately 20 cm above the soil surface</tissue>
    </source>
</reference>
<sequence>MPTPPFLSPSTFFLCADAARAETRSLRHTFLSASVAPPGLIA</sequence>
<proteinExistence type="predicted"/>
<reference evidence="1" key="1">
    <citation type="submission" date="2014-09" db="EMBL/GenBank/DDBJ databases">
        <authorList>
            <person name="Magalhaes I.L.F."/>
            <person name="Oliveira U."/>
            <person name="Santos F.R."/>
            <person name="Vidigal T.H.D.A."/>
            <person name="Brescovit A.D."/>
            <person name="Santos A.J."/>
        </authorList>
    </citation>
    <scope>NUCLEOTIDE SEQUENCE</scope>
    <source>
        <tissue evidence="1">Shoot tissue taken approximately 20 cm above the soil surface</tissue>
    </source>
</reference>
<name>A0A0A9F9K2_ARUDO</name>
<accession>A0A0A9F9K2</accession>
<dbReference type="EMBL" id="GBRH01190002">
    <property type="protein sequence ID" value="JAE07894.1"/>
    <property type="molecule type" value="Transcribed_RNA"/>
</dbReference>
<dbReference type="AlphaFoldDB" id="A0A0A9F9K2"/>
<organism evidence="1">
    <name type="scientific">Arundo donax</name>
    <name type="common">Giant reed</name>
    <name type="synonym">Donax arundinaceus</name>
    <dbReference type="NCBI Taxonomy" id="35708"/>
    <lineage>
        <taxon>Eukaryota</taxon>
        <taxon>Viridiplantae</taxon>
        <taxon>Streptophyta</taxon>
        <taxon>Embryophyta</taxon>
        <taxon>Tracheophyta</taxon>
        <taxon>Spermatophyta</taxon>
        <taxon>Magnoliopsida</taxon>
        <taxon>Liliopsida</taxon>
        <taxon>Poales</taxon>
        <taxon>Poaceae</taxon>
        <taxon>PACMAD clade</taxon>
        <taxon>Arundinoideae</taxon>
        <taxon>Arundineae</taxon>
        <taxon>Arundo</taxon>
    </lineage>
</organism>
<protein>
    <submittedName>
        <fullName evidence="1">Uncharacterized protein</fullName>
    </submittedName>
</protein>